<feature type="compositionally biased region" description="Acidic residues" evidence="8">
    <location>
        <begin position="392"/>
        <end position="411"/>
    </location>
</feature>
<feature type="transmembrane region" description="Helical" evidence="9">
    <location>
        <begin position="922"/>
        <end position="943"/>
    </location>
</feature>
<evidence type="ECO:0000313" key="10">
    <source>
        <dbReference type="EMBL" id="KGX91176.1"/>
    </source>
</evidence>
<keyword evidence="5 9" id="KW-1133">Transmembrane helix</keyword>
<dbReference type="InterPro" id="IPR051449">
    <property type="entry name" value="ABC-2_transporter_component"/>
</dbReference>
<comment type="subcellular location">
    <subcellularLocation>
        <location evidence="1">Cell membrane</location>
        <topology evidence="1">Multi-pass membrane protein</topology>
    </subcellularLocation>
</comment>
<feature type="transmembrane region" description="Helical" evidence="9">
    <location>
        <begin position="7"/>
        <end position="28"/>
    </location>
</feature>
<evidence type="ECO:0000256" key="6">
    <source>
        <dbReference type="ARBA" id="ARBA00023136"/>
    </source>
</evidence>
<comment type="caution">
    <text evidence="10">The sequence shown here is derived from an EMBL/GenBank/DDBJ whole genome shotgun (WGS) entry which is preliminary data.</text>
</comment>
<dbReference type="EMBL" id="AVPE01000011">
    <property type="protein sequence ID" value="KGX91176.1"/>
    <property type="molecule type" value="Genomic_DNA"/>
</dbReference>
<dbReference type="GO" id="GO:0005886">
    <property type="term" value="C:plasma membrane"/>
    <property type="evidence" value="ECO:0007669"/>
    <property type="project" value="UniProtKB-SubCell"/>
</dbReference>
<evidence type="ECO:0000256" key="5">
    <source>
        <dbReference type="ARBA" id="ARBA00022989"/>
    </source>
</evidence>
<dbReference type="Proteomes" id="UP000030528">
    <property type="component" value="Unassembled WGS sequence"/>
</dbReference>
<dbReference type="RefSeq" id="WP_026800923.1">
    <property type="nucleotide sequence ID" value="NZ_AULI01000011.1"/>
</dbReference>
<name>A0A0A5GD79_9BACI</name>
<evidence type="ECO:0000256" key="4">
    <source>
        <dbReference type="ARBA" id="ARBA00022692"/>
    </source>
</evidence>
<feature type="transmembrane region" description="Helical" evidence="9">
    <location>
        <begin position="860"/>
        <end position="881"/>
    </location>
</feature>
<dbReference type="Gene3D" id="1.20.58.60">
    <property type="match status" value="1"/>
</dbReference>
<organism evidence="10 11">
    <name type="scientific">Pontibacillus halophilus JSM 076056 = DSM 19796</name>
    <dbReference type="NCBI Taxonomy" id="1385510"/>
    <lineage>
        <taxon>Bacteria</taxon>
        <taxon>Bacillati</taxon>
        <taxon>Bacillota</taxon>
        <taxon>Bacilli</taxon>
        <taxon>Bacillales</taxon>
        <taxon>Bacillaceae</taxon>
        <taxon>Pontibacillus</taxon>
    </lineage>
</organism>
<dbReference type="STRING" id="1385510.GCA_000425205_02597"/>
<gene>
    <name evidence="10" type="ORF">N781_05300</name>
</gene>
<feature type="transmembrane region" description="Helical" evidence="9">
    <location>
        <begin position="950"/>
        <end position="973"/>
    </location>
</feature>
<evidence type="ECO:0000256" key="9">
    <source>
        <dbReference type="SAM" id="Phobius"/>
    </source>
</evidence>
<feature type="transmembrane region" description="Helical" evidence="9">
    <location>
        <begin position="993"/>
        <end position="1015"/>
    </location>
</feature>
<dbReference type="PANTHER" id="PTHR30294">
    <property type="entry name" value="MEMBRANE COMPONENT OF ABC TRANSPORTER YHHJ-RELATED"/>
    <property type="match status" value="1"/>
</dbReference>
<feature type="coiled-coil region" evidence="7">
    <location>
        <begin position="501"/>
        <end position="577"/>
    </location>
</feature>
<evidence type="ECO:0000256" key="7">
    <source>
        <dbReference type="SAM" id="Coils"/>
    </source>
</evidence>
<sequence length="1030" mass="115361">MTGKRGVAKLVILILIILSMPLLFFGTVGENPLKVTENATKTIAVVNEDAGTKDTASQIKFGEEITPLLEEQSNFEWTVVGRSAAENGLSNLRYDAIVYIPSDFSDKVMSYDDSQPTKTELAYTVQSQLNAANKERVLLAIEEGTQRVNGELSSLYWQYVSSDMENIRQEFDEILEKEEAFQQAMISFYQPSSKDLAGEIEEQRGLLSALQNSVEQASSTTPTGDSSMEALEQNLSNFVEYVEQYRTYQQNQQQLLAEIQSETVENISTVTENQQPRFSQLETFFEEQGTSFIDDMVNMQSETVQNQQLYQDLQQDRYTIVETQATQLYDYQSRMIDFYQQLQSTTTLNDLEKEVYTLNANLTDGDGEYLPSIPDPIEEREDKEEPTVPPSDGEDPPEDGQGDEGEDDPSDDNGASDGDGDPPGNENVPAPPDLAEEQAELISIIDELTSVQTLLTQFPDVTEDEITTLTETITQVNTRLDAVVQKLKEKESGENPLLDELEALQSRTKELNSNISTLKSEKSKLQSSNRLLIDEKSELEKIINELTKANDDLKEEIELVRDQNKELREELTMFSDELVDIVAKIDEKEQAILNSRALSKSRADRLAPFFSREITERNFNDVLEYFATLERYEATLNRMMNYGDIKQEVLKNEQFQDEVQSILSVTDEEGTQWSQLGDRLPNTEDALNSMEDSFTVFLAEYTTTMDESQQQLQTNLVAVQEDASNVLAQIQQPEQGMNGTTPTPPTGAEGTAVVSEQQQVSQYMADLQGSLESINETQDQVRSYTDDLQAKVTEVQSDANELNRQWSNNVDSTELIRDDVFAVLGNTFVDGQSNGQVYEFLANPLQISGSVPAEKEDKQVPPVVILVIIMLSSLMIGYATYSLKAAPYWIQGVVFLLLNLIVGFTISLFGLDIYALSSNDTIEWAVITILLLLVSAGLVRVAFLLNHMVGWLISVMLVAFYVTPLLALTTPNFNFEDPMSAVYISIQYGTNSLFNQALVVMGVLVIGLLLLDIWLNNRGETSSESEAYEA</sequence>
<accession>A0A0A5GD79</accession>
<proteinExistence type="inferred from homology"/>
<evidence type="ECO:0000256" key="3">
    <source>
        <dbReference type="ARBA" id="ARBA00022475"/>
    </source>
</evidence>
<evidence type="ECO:0000313" key="11">
    <source>
        <dbReference type="Proteomes" id="UP000030528"/>
    </source>
</evidence>
<keyword evidence="3" id="KW-1003">Cell membrane</keyword>
<keyword evidence="11" id="KW-1185">Reference proteome</keyword>
<evidence type="ECO:0000256" key="1">
    <source>
        <dbReference type="ARBA" id="ARBA00004651"/>
    </source>
</evidence>
<feature type="transmembrane region" description="Helical" evidence="9">
    <location>
        <begin position="893"/>
        <end position="916"/>
    </location>
</feature>
<evidence type="ECO:0000256" key="2">
    <source>
        <dbReference type="ARBA" id="ARBA00008338"/>
    </source>
</evidence>
<dbReference type="Gene3D" id="3.40.1710.10">
    <property type="entry name" value="abc type-2 transporter like domain"/>
    <property type="match status" value="1"/>
</dbReference>
<comment type="similarity">
    <text evidence="2">Belongs to the EsaA family.</text>
</comment>
<keyword evidence="6 9" id="KW-0472">Membrane</keyword>
<protein>
    <recommendedName>
        <fullName evidence="12">Type VII secretion protein EsaA</fullName>
    </recommendedName>
</protein>
<dbReference type="AlphaFoldDB" id="A0A0A5GD79"/>
<evidence type="ECO:0008006" key="12">
    <source>
        <dbReference type="Google" id="ProtNLM"/>
    </source>
</evidence>
<keyword evidence="4 9" id="KW-0812">Transmembrane</keyword>
<evidence type="ECO:0000256" key="8">
    <source>
        <dbReference type="SAM" id="MobiDB-lite"/>
    </source>
</evidence>
<feature type="region of interest" description="Disordered" evidence="8">
    <location>
        <begin position="362"/>
        <end position="432"/>
    </location>
</feature>
<dbReference type="NCBIfam" id="TIGR03929">
    <property type="entry name" value="T7_esaA_Nterm"/>
    <property type="match status" value="1"/>
</dbReference>
<dbReference type="eggNOG" id="COG1511">
    <property type="taxonomic scope" value="Bacteria"/>
</dbReference>
<keyword evidence="7" id="KW-0175">Coiled coil</keyword>
<dbReference type="InterPro" id="IPR023838">
    <property type="entry name" value="T7SS_EsaA"/>
</dbReference>
<reference evidence="10 11" key="1">
    <citation type="submission" date="2013-08" db="EMBL/GenBank/DDBJ databases">
        <authorList>
            <person name="Huang J."/>
            <person name="Wang G."/>
        </authorList>
    </citation>
    <scope>NUCLEOTIDE SEQUENCE [LARGE SCALE GENOMIC DNA]</scope>
    <source>
        <strain evidence="10 11">JSM 076056</strain>
    </source>
</reference>
<dbReference type="OrthoDB" id="4974788at2"/>
<dbReference type="PANTHER" id="PTHR30294:SF29">
    <property type="entry name" value="MULTIDRUG ABC TRANSPORTER PERMEASE YBHS-RELATED"/>
    <property type="match status" value="1"/>
</dbReference>